<proteinExistence type="predicted"/>
<dbReference type="InterPro" id="IPR046746">
    <property type="entry name" value="Big_15"/>
</dbReference>
<dbReference type="EMBL" id="AODM01000119">
    <property type="protein sequence ID" value="EUJ42348.1"/>
    <property type="molecule type" value="Genomic_DNA"/>
</dbReference>
<organism evidence="2 3">
    <name type="scientific">Listeria fleischmannii FSL S10-1203</name>
    <dbReference type="NCBI Taxonomy" id="1265822"/>
    <lineage>
        <taxon>Bacteria</taxon>
        <taxon>Bacillati</taxon>
        <taxon>Bacillota</taxon>
        <taxon>Bacilli</taxon>
        <taxon>Bacillales</taxon>
        <taxon>Listeriaceae</taxon>
        <taxon>Listeria</taxon>
    </lineage>
</organism>
<evidence type="ECO:0000259" key="1">
    <source>
        <dbReference type="Pfam" id="PF20622"/>
    </source>
</evidence>
<protein>
    <submittedName>
        <fullName evidence="2">Lipoprotein</fullName>
    </submittedName>
</protein>
<evidence type="ECO:0000313" key="2">
    <source>
        <dbReference type="EMBL" id="EUJ42348.1"/>
    </source>
</evidence>
<feature type="domain" description="Bacterial Ig" evidence="1">
    <location>
        <begin position="1"/>
        <end position="67"/>
    </location>
</feature>
<name>W7DAR6_9LIST</name>
<dbReference type="Proteomes" id="UP000019241">
    <property type="component" value="Unassembled WGS sequence"/>
</dbReference>
<feature type="domain" description="Bacterial Ig" evidence="1">
    <location>
        <begin position="71"/>
        <end position="148"/>
    </location>
</feature>
<comment type="caution">
    <text evidence="2">The sequence shown here is derived from an EMBL/GenBank/DDBJ whole genome shotgun (WGS) entry which is preliminary data.</text>
</comment>
<sequence length="148" mass="16235">MHGTTTGDVSYVRLSVNGQFVSQRLVDEDGTYKYYTRPAILSVNDEAIMVAYDAQGNELARQNVALTQTEGTLIADAYQVGGSDAYIHGTTTGDVSYVRLSVNGQFVSQRLVDEDGTYKYYTRPAILSVNDEAIMVAYDAQGNELARQ</sequence>
<dbReference type="Pfam" id="PF20622">
    <property type="entry name" value="Big_15"/>
    <property type="match status" value="2"/>
</dbReference>
<keyword evidence="2" id="KW-0449">Lipoprotein</keyword>
<gene>
    <name evidence="2" type="ORF">MCOL2_21009</name>
</gene>
<dbReference type="AlphaFoldDB" id="W7DAR6"/>
<reference evidence="2 3" key="1">
    <citation type="submission" date="2012-12" db="EMBL/GenBank/DDBJ databases">
        <title>Novel taxa of Listeriaceae from agricultural environments in the United States.</title>
        <authorList>
            <person name="den Bakker H.C."/>
            <person name="Allred A."/>
            <person name="Warchocki S."/>
            <person name="Wright E.M."/>
            <person name="Burrell A."/>
            <person name="Nightingale K.K."/>
            <person name="Kephart D."/>
            <person name="Wiedmann M."/>
        </authorList>
    </citation>
    <scope>NUCLEOTIDE SEQUENCE [LARGE SCALE GENOMIC DNA]</scope>
    <source>
        <strain evidence="2 3">FSL S10-1203</strain>
    </source>
</reference>
<evidence type="ECO:0000313" key="3">
    <source>
        <dbReference type="Proteomes" id="UP000019241"/>
    </source>
</evidence>
<feature type="non-terminal residue" evidence="2">
    <location>
        <position position="148"/>
    </location>
</feature>
<accession>W7DAR6</accession>